<comment type="caution">
    <text evidence="1">The sequence shown here is derived from an EMBL/GenBank/DDBJ whole genome shotgun (WGS) entry which is preliminary data.</text>
</comment>
<dbReference type="InterPro" id="IPR036286">
    <property type="entry name" value="LexA/Signal_pep-like_sf"/>
</dbReference>
<dbReference type="Gene3D" id="2.10.109.10">
    <property type="entry name" value="Umud Fragment, subunit A"/>
    <property type="match status" value="1"/>
</dbReference>
<reference evidence="1 2" key="1">
    <citation type="journal article" date="2016" name="Nat. Commun.">
        <title>Thousands of microbial genomes shed light on interconnected biogeochemical processes in an aquifer system.</title>
        <authorList>
            <person name="Anantharaman K."/>
            <person name="Brown C.T."/>
            <person name="Hug L.A."/>
            <person name="Sharon I."/>
            <person name="Castelle C.J."/>
            <person name="Probst A.J."/>
            <person name="Thomas B.C."/>
            <person name="Singh A."/>
            <person name="Wilkins M.J."/>
            <person name="Karaoz U."/>
            <person name="Brodie E.L."/>
            <person name="Williams K.H."/>
            <person name="Hubbard S.S."/>
            <person name="Banfield J.F."/>
        </authorList>
    </citation>
    <scope>NUCLEOTIDE SEQUENCE [LARGE SCALE GENOMIC DNA]</scope>
</reference>
<name>A0A1G2DWX1_9BACT</name>
<proteinExistence type="predicted"/>
<dbReference type="STRING" id="1801660.A2Z78_01695"/>
<dbReference type="AlphaFoldDB" id="A0A1G2DWX1"/>
<evidence type="ECO:0000313" key="2">
    <source>
        <dbReference type="Proteomes" id="UP000176752"/>
    </source>
</evidence>
<organism evidence="1 2">
    <name type="scientific">Candidatus Nealsonbacteria bacterium RBG_13_36_15</name>
    <dbReference type="NCBI Taxonomy" id="1801660"/>
    <lineage>
        <taxon>Bacteria</taxon>
        <taxon>Candidatus Nealsoniibacteriota</taxon>
    </lineage>
</organism>
<dbReference type="SUPFAM" id="SSF51306">
    <property type="entry name" value="LexA/Signal peptidase"/>
    <property type="match status" value="1"/>
</dbReference>
<accession>A0A1G2DWX1</accession>
<sequence>MEPKKLRKDLKLTRRLLISFTSPGRKLSVFLNGVKRAIFLVRVEGESAWPELVSGKTYFAASFLKPKIGDFIVFKNPKDQKEILVKKIRSIRKNSYFAEGTLPWAKSSRDFGQVSKGLILGKILFA</sequence>
<gene>
    <name evidence="1" type="ORF">A2Z78_01695</name>
</gene>
<dbReference type="GO" id="GO:0004252">
    <property type="term" value="F:serine-type endopeptidase activity"/>
    <property type="evidence" value="ECO:0007669"/>
    <property type="project" value="InterPro"/>
</dbReference>
<dbReference type="CDD" id="cd06530">
    <property type="entry name" value="S26_SPase_I"/>
    <property type="match status" value="1"/>
</dbReference>
<dbReference type="EMBL" id="MHLV01000006">
    <property type="protein sequence ID" value="OGZ18047.1"/>
    <property type="molecule type" value="Genomic_DNA"/>
</dbReference>
<evidence type="ECO:0008006" key="3">
    <source>
        <dbReference type="Google" id="ProtNLM"/>
    </source>
</evidence>
<protein>
    <recommendedName>
        <fullName evidence="3">Peptidase S26 domain-containing protein</fullName>
    </recommendedName>
</protein>
<dbReference type="Proteomes" id="UP000176752">
    <property type="component" value="Unassembled WGS sequence"/>
</dbReference>
<dbReference type="InterPro" id="IPR019533">
    <property type="entry name" value="Peptidase_S26"/>
</dbReference>
<dbReference type="GO" id="GO:0006465">
    <property type="term" value="P:signal peptide processing"/>
    <property type="evidence" value="ECO:0007669"/>
    <property type="project" value="InterPro"/>
</dbReference>
<evidence type="ECO:0000313" key="1">
    <source>
        <dbReference type="EMBL" id="OGZ18047.1"/>
    </source>
</evidence>